<dbReference type="GO" id="GO:0015074">
    <property type="term" value="P:DNA integration"/>
    <property type="evidence" value="ECO:0007669"/>
    <property type="project" value="InterPro"/>
</dbReference>
<accession>A0A9W7UQD5</accession>
<gene>
    <name evidence="4" type="ORF">DX932_19885</name>
</gene>
<keyword evidence="2" id="KW-0812">Transmembrane</keyword>
<comment type="caution">
    <text evidence="4">The sequence shown here is derived from an EMBL/GenBank/DDBJ whole genome shotgun (WGS) entry which is preliminary data.</text>
</comment>
<evidence type="ECO:0000259" key="3">
    <source>
        <dbReference type="Pfam" id="PF13333"/>
    </source>
</evidence>
<dbReference type="InterPro" id="IPR001584">
    <property type="entry name" value="Integrase_cat-core"/>
</dbReference>
<reference evidence="4 5" key="1">
    <citation type="submission" date="2018-08" db="EMBL/GenBank/DDBJ databases">
        <title>Bacillus phenotypic plasticity.</title>
        <authorList>
            <person name="Hurtado E."/>
        </authorList>
    </citation>
    <scope>NUCLEOTIDE SEQUENCE [LARGE SCALE GENOMIC DNA]</scope>
    <source>
        <strain evidence="4 5">111b</strain>
    </source>
</reference>
<organism evidence="4 5">
    <name type="scientific">Bacillus cereus</name>
    <dbReference type="NCBI Taxonomy" id="1396"/>
    <lineage>
        <taxon>Bacteria</taxon>
        <taxon>Bacillati</taxon>
        <taxon>Bacillota</taxon>
        <taxon>Bacilli</taxon>
        <taxon>Bacillales</taxon>
        <taxon>Bacillaceae</taxon>
        <taxon>Bacillus</taxon>
        <taxon>Bacillus cereus group</taxon>
    </lineage>
</organism>
<evidence type="ECO:0000256" key="1">
    <source>
        <dbReference type="ARBA" id="ARBA00002286"/>
    </source>
</evidence>
<protein>
    <recommendedName>
        <fullName evidence="3">Integrase catalytic domain-containing protein</fullName>
    </recommendedName>
</protein>
<dbReference type="RefSeq" id="WP_150158610.1">
    <property type="nucleotide sequence ID" value="NZ_QSMZ01000018.1"/>
</dbReference>
<dbReference type="Proteomes" id="UP000323321">
    <property type="component" value="Unassembled WGS sequence"/>
</dbReference>
<keyword evidence="2" id="KW-1133">Transmembrane helix</keyword>
<dbReference type="EMBL" id="QSMZ01000018">
    <property type="protein sequence ID" value="KAA6460518.1"/>
    <property type="molecule type" value="Genomic_DNA"/>
</dbReference>
<name>A0A9W7UQD5_BACCE</name>
<dbReference type="AlphaFoldDB" id="A0A9W7UQD5"/>
<evidence type="ECO:0000313" key="4">
    <source>
        <dbReference type="EMBL" id="KAA6460518.1"/>
    </source>
</evidence>
<dbReference type="Pfam" id="PF13333">
    <property type="entry name" value="rve_2"/>
    <property type="match status" value="1"/>
</dbReference>
<keyword evidence="2" id="KW-0472">Membrane</keyword>
<dbReference type="SUPFAM" id="SSF53098">
    <property type="entry name" value="Ribonuclease H-like"/>
    <property type="match status" value="1"/>
</dbReference>
<evidence type="ECO:0000256" key="2">
    <source>
        <dbReference type="SAM" id="Phobius"/>
    </source>
</evidence>
<feature type="transmembrane region" description="Helical" evidence="2">
    <location>
        <begin position="6"/>
        <end position="26"/>
    </location>
</feature>
<evidence type="ECO:0000313" key="5">
    <source>
        <dbReference type="Proteomes" id="UP000323321"/>
    </source>
</evidence>
<feature type="domain" description="Integrase catalytic" evidence="3">
    <location>
        <begin position="42"/>
        <end position="97"/>
    </location>
</feature>
<sequence>MIFSIIYTHLLYLSIMLSFYIHQICVRTNCCLHKTHDNAVIESFHSSLTSELFYSQEKQLHSTSTLKKLIHDYIEYYDRERIQEKLNYLSSIEYKKQVA</sequence>
<dbReference type="InterPro" id="IPR012337">
    <property type="entry name" value="RNaseH-like_sf"/>
</dbReference>
<comment type="function">
    <text evidence="1">Involved in the transposition of the insertion sequence.</text>
</comment>
<proteinExistence type="predicted"/>